<protein>
    <submittedName>
        <fullName evidence="5">Uncharacterized protein</fullName>
    </submittedName>
</protein>
<feature type="region of interest" description="Disordered" evidence="4">
    <location>
        <begin position="501"/>
        <end position="524"/>
    </location>
</feature>
<evidence type="ECO:0000313" key="6">
    <source>
        <dbReference type="Proteomes" id="UP000177622"/>
    </source>
</evidence>
<dbReference type="PROSITE" id="PS50088">
    <property type="entry name" value="ANK_REPEAT"/>
    <property type="match status" value="1"/>
</dbReference>
<dbReference type="Gene3D" id="1.25.40.20">
    <property type="entry name" value="Ankyrin repeat-containing domain"/>
    <property type="match status" value="3"/>
</dbReference>
<keyword evidence="1" id="KW-0677">Repeat</keyword>
<name>A0A1F5L3X4_PENAI</name>
<feature type="compositionally biased region" description="Polar residues" evidence="4">
    <location>
        <begin position="501"/>
        <end position="512"/>
    </location>
</feature>
<feature type="compositionally biased region" description="Basic and acidic residues" evidence="4">
    <location>
        <begin position="513"/>
        <end position="524"/>
    </location>
</feature>
<feature type="repeat" description="ANK" evidence="3">
    <location>
        <begin position="415"/>
        <end position="448"/>
    </location>
</feature>
<proteinExistence type="predicted"/>
<evidence type="ECO:0000256" key="1">
    <source>
        <dbReference type="ARBA" id="ARBA00022737"/>
    </source>
</evidence>
<evidence type="ECO:0000256" key="3">
    <source>
        <dbReference type="PROSITE-ProRule" id="PRU00023"/>
    </source>
</evidence>
<comment type="caution">
    <text evidence="5">The sequence shown here is derived from an EMBL/GenBank/DDBJ whole genome shotgun (WGS) entry which is preliminary data.</text>
</comment>
<sequence length="524" mass="57254">MASFPDGIRLYEDDQGGLFASIVIANDVENLLRYVEDCGPPLFGEPAECEDDYFFTATVNGSTDTLRVLAEIYQSDHRQKEPLRSRLERQNIRLLNLACANAQFKTAEYLMNCGAPLGEMFNERGYADAPLTVACQGTIEDFVCSLLDRGASVRATNEQLPSTQRPTVLGAAAALGSYNLASRLIADGADLHGKETWHERATGSIDNVTALHIASGSWNLAFVQALLESYGADEFAQAASASDSRGRLPLHWALLNLDNTFNKPSDEQTISTGLKVVNLLLESNPDTINVQSSHGAAFNFLTNGYVMGAGSLALMKVLLRFSPNISTVNAQDQSGATALLTVLSYHETCNIVRESYTIPLVELLLAHGADRTAYDRKGQTALHKLAASPSYDDPISPDLLEKFIPSVDINKADVNGWTALHWMARNLRQVEASRLLVHRGADVNTVNKKGNTPLHEAMGGRLIRKEMADGTLDYPTLAEKIRVLDEIVSILREAGASIDQPNLARQTPAQLQEQKRARWEKGGE</sequence>
<dbReference type="EMBL" id="LXJU01000037">
    <property type="protein sequence ID" value="OGE47746.1"/>
    <property type="molecule type" value="Genomic_DNA"/>
</dbReference>
<evidence type="ECO:0000313" key="5">
    <source>
        <dbReference type="EMBL" id="OGE47746.1"/>
    </source>
</evidence>
<dbReference type="SUPFAM" id="SSF48403">
    <property type="entry name" value="Ankyrin repeat"/>
    <property type="match status" value="1"/>
</dbReference>
<dbReference type="RefSeq" id="XP_022483204.1">
    <property type="nucleotide sequence ID" value="XM_022636900.1"/>
</dbReference>
<dbReference type="PROSITE" id="PS50297">
    <property type="entry name" value="ANK_REP_REGION"/>
    <property type="match status" value="1"/>
</dbReference>
<dbReference type="STRING" id="1835702.A0A1F5L3X4"/>
<dbReference type="OrthoDB" id="823504at2759"/>
<keyword evidence="2 3" id="KW-0040">ANK repeat</keyword>
<dbReference type="PANTHER" id="PTHR24198:SF194">
    <property type="entry name" value="INVERSIN-A"/>
    <property type="match status" value="1"/>
</dbReference>
<gene>
    <name evidence="5" type="ORF">PENARI_c037G02819</name>
</gene>
<keyword evidence="6" id="KW-1185">Reference proteome</keyword>
<dbReference type="InterPro" id="IPR036770">
    <property type="entry name" value="Ankyrin_rpt-contain_sf"/>
</dbReference>
<accession>A0A1F5L3X4</accession>
<dbReference type="Pfam" id="PF12796">
    <property type="entry name" value="Ank_2"/>
    <property type="match status" value="1"/>
</dbReference>
<dbReference type="GeneID" id="34581634"/>
<dbReference type="Proteomes" id="UP000177622">
    <property type="component" value="Unassembled WGS sequence"/>
</dbReference>
<organism evidence="5 6">
    <name type="scientific">Penicillium arizonense</name>
    <dbReference type="NCBI Taxonomy" id="1835702"/>
    <lineage>
        <taxon>Eukaryota</taxon>
        <taxon>Fungi</taxon>
        <taxon>Dikarya</taxon>
        <taxon>Ascomycota</taxon>
        <taxon>Pezizomycotina</taxon>
        <taxon>Eurotiomycetes</taxon>
        <taxon>Eurotiomycetidae</taxon>
        <taxon>Eurotiales</taxon>
        <taxon>Aspergillaceae</taxon>
        <taxon>Penicillium</taxon>
    </lineage>
</organism>
<dbReference type="InterPro" id="IPR002110">
    <property type="entry name" value="Ankyrin_rpt"/>
</dbReference>
<evidence type="ECO:0000256" key="2">
    <source>
        <dbReference type="ARBA" id="ARBA00023043"/>
    </source>
</evidence>
<dbReference type="AlphaFoldDB" id="A0A1F5L3X4"/>
<evidence type="ECO:0000256" key="4">
    <source>
        <dbReference type="SAM" id="MobiDB-lite"/>
    </source>
</evidence>
<dbReference type="SMART" id="SM00248">
    <property type="entry name" value="ANK"/>
    <property type="match status" value="9"/>
</dbReference>
<dbReference type="PANTHER" id="PTHR24198">
    <property type="entry name" value="ANKYRIN REPEAT AND PROTEIN KINASE DOMAIN-CONTAINING PROTEIN"/>
    <property type="match status" value="1"/>
</dbReference>
<reference evidence="5 6" key="1">
    <citation type="journal article" date="2016" name="Sci. Rep.">
        <title>Penicillium arizonense, a new, genome sequenced fungal species, reveals a high chemical diversity in secreted metabolites.</title>
        <authorList>
            <person name="Grijseels S."/>
            <person name="Nielsen J.C."/>
            <person name="Randelovic M."/>
            <person name="Nielsen J."/>
            <person name="Nielsen K.F."/>
            <person name="Workman M."/>
            <person name="Frisvad J.C."/>
        </authorList>
    </citation>
    <scope>NUCLEOTIDE SEQUENCE [LARGE SCALE GENOMIC DNA]</scope>
    <source>
        <strain evidence="5 6">CBS 141311</strain>
    </source>
</reference>